<accession>A0A6G9XXW5</accession>
<keyword evidence="2" id="KW-0472">Membrane</keyword>
<dbReference type="Pfam" id="PF13490">
    <property type="entry name" value="zf-HC2"/>
    <property type="match status" value="1"/>
</dbReference>
<feature type="transmembrane region" description="Helical" evidence="2">
    <location>
        <begin position="214"/>
        <end position="230"/>
    </location>
</feature>
<reference evidence="4 5" key="1">
    <citation type="journal article" date="2019" name="ACS Chem. Biol.">
        <title>Identification and Mobilization of a Cryptic Antibiotic Biosynthesis Gene Locus from a Human-Pathogenic Nocardia Isolate.</title>
        <authorList>
            <person name="Herisse M."/>
            <person name="Ishida K."/>
            <person name="Porter J.L."/>
            <person name="Howden B."/>
            <person name="Hertweck C."/>
            <person name="Stinear T.P."/>
            <person name="Pidot S.J."/>
        </authorList>
    </citation>
    <scope>NUCLEOTIDE SEQUENCE [LARGE SCALE GENOMIC DNA]</scope>
    <source>
        <strain evidence="4 5">AUSMDU00024985</strain>
    </source>
</reference>
<feature type="transmembrane region" description="Helical" evidence="2">
    <location>
        <begin position="264"/>
        <end position="283"/>
    </location>
</feature>
<dbReference type="AlphaFoldDB" id="A0A6G9XXW5"/>
<name>A0A6G9XXW5_NOCBR</name>
<feature type="transmembrane region" description="Helical" evidence="2">
    <location>
        <begin position="174"/>
        <end position="194"/>
    </location>
</feature>
<gene>
    <name evidence="4" type="ORF">F5X71_28415</name>
</gene>
<evidence type="ECO:0000256" key="2">
    <source>
        <dbReference type="SAM" id="Phobius"/>
    </source>
</evidence>
<dbReference type="InterPro" id="IPR027383">
    <property type="entry name" value="Znf_put"/>
</dbReference>
<evidence type="ECO:0000259" key="3">
    <source>
        <dbReference type="Pfam" id="PF13490"/>
    </source>
</evidence>
<organism evidence="4 5">
    <name type="scientific">Nocardia brasiliensis</name>
    <dbReference type="NCBI Taxonomy" id="37326"/>
    <lineage>
        <taxon>Bacteria</taxon>
        <taxon>Bacillati</taxon>
        <taxon>Actinomycetota</taxon>
        <taxon>Actinomycetes</taxon>
        <taxon>Mycobacteriales</taxon>
        <taxon>Nocardiaceae</taxon>
        <taxon>Nocardia</taxon>
    </lineage>
</organism>
<proteinExistence type="predicted"/>
<keyword evidence="2" id="KW-1133">Transmembrane helix</keyword>
<dbReference type="Proteomes" id="UP000501705">
    <property type="component" value="Chromosome"/>
</dbReference>
<evidence type="ECO:0000313" key="4">
    <source>
        <dbReference type="EMBL" id="QIS05710.1"/>
    </source>
</evidence>
<feature type="region of interest" description="Disordered" evidence="1">
    <location>
        <begin position="40"/>
        <end position="65"/>
    </location>
</feature>
<keyword evidence="2" id="KW-0812">Transmembrane</keyword>
<dbReference type="EMBL" id="CP046171">
    <property type="protein sequence ID" value="QIS05710.1"/>
    <property type="molecule type" value="Genomic_DNA"/>
</dbReference>
<feature type="transmembrane region" description="Helical" evidence="2">
    <location>
        <begin position="237"/>
        <end position="258"/>
    </location>
</feature>
<evidence type="ECO:0000256" key="1">
    <source>
        <dbReference type="SAM" id="MobiDB-lite"/>
    </source>
</evidence>
<protein>
    <recommendedName>
        <fullName evidence="3">Putative zinc-finger domain-containing protein</fullName>
    </recommendedName>
</protein>
<evidence type="ECO:0000313" key="5">
    <source>
        <dbReference type="Proteomes" id="UP000501705"/>
    </source>
</evidence>
<sequence>MSEQPPHVLLRGADETLQRPPVAASRRQCQAGGLVVLGGGGHELNNNRRHGGPDNRRATPGNFGDPVDDNLGVECKVCRTALSARIDGERETVPAARVDEHLEQCGECCSWYVAAVETSKRLRDTASYAPDLTAAIFAAAELEPPAGARLSRWRAAVAGTRGVTFTTPAAAARLALGVLGVLQCALGLVQLAGIDFGMSHHHGAEMSRHLLNESTAWSLAIGIGFIYCALRPHAASGVLPVLGVLVAALSAFVVADLYSGVVPISRVLSHGVLVVALALVVVVHRTRRPTTSPPTSDRAPADLVLPPGAQFGRRLGHLHATQDPAA</sequence>
<feature type="domain" description="Putative zinc-finger" evidence="3">
    <location>
        <begin position="75"/>
        <end position="108"/>
    </location>
</feature>
<feature type="region of interest" description="Disordered" evidence="1">
    <location>
        <begin position="1"/>
        <end position="21"/>
    </location>
</feature>